<feature type="non-terminal residue" evidence="1">
    <location>
        <position position="1"/>
    </location>
</feature>
<sequence length="257" mass="30601">YIGTALIENDAVKLSGEDIDFLLQPHPDINYPTFIQDTFSDIYYTDEENRWLDMVIQNIEKLDNFYKRTLAYYALFQSCIIKRPYNLFHRKNLYMRTSDVKRSFGNKATWDTPFEEHFLNFVNEANGCIFSNGKENEALNLDVFDIEGDFDLVYIDTPYISKEGVGVDYLEFYHFLEGIVNYQEWKDMIDYRSKHRRIKHNKPVWCDKNKIHTAFNKLFKKFQKAIIVVSYRSDGIPSITDLTRILKKYKPIVREAR</sequence>
<dbReference type="AlphaFoldDB" id="X1GNQ9"/>
<evidence type="ECO:0000313" key="1">
    <source>
        <dbReference type="EMBL" id="GAH34648.1"/>
    </source>
</evidence>
<feature type="non-terminal residue" evidence="1">
    <location>
        <position position="257"/>
    </location>
</feature>
<dbReference type="SUPFAM" id="SSF53335">
    <property type="entry name" value="S-adenosyl-L-methionine-dependent methyltransferases"/>
    <property type="match status" value="1"/>
</dbReference>
<accession>X1GNQ9</accession>
<reference evidence="1" key="1">
    <citation type="journal article" date="2014" name="Front. Microbiol.">
        <title>High frequency of phylogenetically diverse reductive dehalogenase-homologous genes in deep subseafloor sedimentary metagenomes.</title>
        <authorList>
            <person name="Kawai M."/>
            <person name="Futagami T."/>
            <person name="Toyoda A."/>
            <person name="Takaki Y."/>
            <person name="Nishi S."/>
            <person name="Hori S."/>
            <person name="Arai W."/>
            <person name="Tsubouchi T."/>
            <person name="Morono Y."/>
            <person name="Uchiyama I."/>
            <person name="Ito T."/>
            <person name="Fujiyama A."/>
            <person name="Inagaki F."/>
            <person name="Takami H."/>
        </authorList>
    </citation>
    <scope>NUCLEOTIDE SEQUENCE</scope>
    <source>
        <strain evidence="1">Expedition CK06-06</strain>
    </source>
</reference>
<comment type="caution">
    <text evidence="1">The sequence shown here is derived from an EMBL/GenBank/DDBJ whole genome shotgun (WGS) entry which is preliminary data.</text>
</comment>
<proteinExistence type="predicted"/>
<dbReference type="InterPro" id="IPR029063">
    <property type="entry name" value="SAM-dependent_MTases_sf"/>
</dbReference>
<name>X1GNQ9_9ZZZZ</name>
<organism evidence="1">
    <name type="scientific">marine sediment metagenome</name>
    <dbReference type="NCBI Taxonomy" id="412755"/>
    <lineage>
        <taxon>unclassified sequences</taxon>
        <taxon>metagenomes</taxon>
        <taxon>ecological metagenomes</taxon>
    </lineage>
</organism>
<evidence type="ECO:0008006" key="2">
    <source>
        <dbReference type="Google" id="ProtNLM"/>
    </source>
</evidence>
<dbReference type="EMBL" id="BARU01011907">
    <property type="protein sequence ID" value="GAH34648.1"/>
    <property type="molecule type" value="Genomic_DNA"/>
</dbReference>
<protein>
    <recommendedName>
        <fullName evidence="2">DNA methyltransferase</fullName>
    </recommendedName>
</protein>
<gene>
    <name evidence="1" type="ORF">S03H2_22188</name>
</gene>